<name>A0A9P5HL37_9HYPO</name>
<comment type="caution">
    <text evidence="2">The sequence shown here is derived from an EMBL/GenBank/DDBJ whole genome shotgun (WGS) entry which is preliminary data.</text>
</comment>
<feature type="domain" description="Heterokaryon incompatibility" evidence="1">
    <location>
        <begin position="4"/>
        <end position="134"/>
    </location>
</feature>
<organism evidence="2 3">
    <name type="scientific">Cylindrodendrum hubeiense</name>
    <dbReference type="NCBI Taxonomy" id="595255"/>
    <lineage>
        <taxon>Eukaryota</taxon>
        <taxon>Fungi</taxon>
        <taxon>Dikarya</taxon>
        <taxon>Ascomycota</taxon>
        <taxon>Pezizomycotina</taxon>
        <taxon>Sordariomycetes</taxon>
        <taxon>Hypocreomycetidae</taxon>
        <taxon>Hypocreales</taxon>
        <taxon>Nectriaceae</taxon>
        <taxon>Cylindrodendrum</taxon>
    </lineage>
</organism>
<reference evidence="2" key="1">
    <citation type="submission" date="2020-03" db="EMBL/GenBank/DDBJ databases">
        <title>Draft Genome Sequence of Cylindrodendrum hubeiense.</title>
        <authorList>
            <person name="Buettner E."/>
            <person name="Kellner H."/>
        </authorList>
    </citation>
    <scope>NUCLEOTIDE SEQUENCE</scope>
    <source>
        <strain evidence="2">IHI 201604</strain>
    </source>
</reference>
<accession>A0A9P5HL37</accession>
<dbReference type="OrthoDB" id="3789824at2759"/>
<proteinExistence type="predicted"/>
<dbReference type="EMBL" id="JAANBB010000015">
    <property type="protein sequence ID" value="KAF7556026.1"/>
    <property type="molecule type" value="Genomic_DNA"/>
</dbReference>
<dbReference type="PANTHER" id="PTHR33112:SF9">
    <property type="entry name" value="HETEROKARYON INCOMPATIBILITY DOMAIN-CONTAINING PROTEIN"/>
    <property type="match status" value="1"/>
</dbReference>
<dbReference type="AlphaFoldDB" id="A0A9P5HL37"/>
<gene>
    <name evidence="2" type="ORF">G7Z17_g1699</name>
</gene>
<evidence type="ECO:0000313" key="2">
    <source>
        <dbReference type="EMBL" id="KAF7556026.1"/>
    </source>
</evidence>
<protein>
    <recommendedName>
        <fullName evidence="1">Heterokaryon incompatibility domain-containing protein</fullName>
    </recommendedName>
</protein>
<dbReference type="PANTHER" id="PTHR33112">
    <property type="entry name" value="DOMAIN PROTEIN, PUTATIVE-RELATED"/>
    <property type="match status" value="1"/>
</dbReference>
<evidence type="ECO:0000259" key="1">
    <source>
        <dbReference type="Pfam" id="PF06985"/>
    </source>
</evidence>
<evidence type="ECO:0000313" key="3">
    <source>
        <dbReference type="Proteomes" id="UP000722485"/>
    </source>
</evidence>
<dbReference type="Proteomes" id="UP000722485">
    <property type="component" value="Unassembled WGS sequence"/>
</dbReference>
<sequence>MSQSITIAELPKNFQHAIRVTRAIGVPYLWIDALCIIQDSKEDWGRESILMGLLYASAICMISATASPNSDGGLFFPRRKLEEVTECNLGIQGKKSLIVRPEDFETKKIAAMDSVFDRYVERAPLTQRGWTFQERVLAPRILHFCDGFVLFECNTLRASEIYFHGVDHVVRRELRVDGTLRPPDEEDKLLNPVLEDEYIYPESASEVFEKTYERVPIAGGVMLMPRTGPVFPRNPNYKTAEQLRREYLRSAALAGMRGEFQLLLKAWGSEANQMIEFNKSWYEIVGRYAGRNLTKHSDKIPALLGVADFIKKSTGRKFVAGLWEDCLRLNMIWNVKGIKSTAKLQIAAPTWSWVSINGSVETQLRLLLPGSRNTSISYLTSDIRLKDIDRHDGWVTNGRLFMRGRICDFAQFHTHIIMDSADTGQSGTPEKNYLPILAVSEGPSGDDNTCQIYGIIIRRNSAILDEFVRTGYFSMPCPTSSLGDFDALNLQPKRRISLL</sequence>
<dbReference type="InterPro" id="IPR010730">
    <property type="entry name" value="HET"/>
</dbReference>
<dbReference type="Pfam" id="PF06985">
    <property type="entry name" value="HET"/>
    <property type="match status" value="1"/>
</dbReference>
<keyword evidence="3" id="KW-1185">Reference proteome</keyword>